<evidence type="ECO:0000313" key="2">
    <source>
        <dbReference type="Proteomes" id="UP000625711"/>
    </source>
</evidence>
<sequence length="177" mass="20049">MNGLENLVSLRDHGQNEIKNSYNFIDIARNTPRHYTIPKQPQSTSLSPFSHLKAKRSPILIYFYWDHGPGIGCDLQSRKIDKIQSGLEDGGDKGARLLKPILGEVAPDKSFRICCGVFGAEAQSHSVADPFRGYFYWASKGSKCGFEYSFRPWSDRVRLFQEVLKPMVYQCGLVENV</sequence>
<dbReference type="Proteomes" id="UP000625711">
    <property type="component" value="Unassembled WGS sequence"/>
</dbReference>
<accession>A0A834HWM3</accession>
<gene>
    <name evidence="1" type="ORF">GWI33_019154</name>
</gene>
<comment type="caution">
    <text evidence="1">The sequence shown here is derived from an EMBL/GenBank/DDBJ whole genome shotgun (WGS) entry which is preliminary data.</text>
</comment>
<keyword evidence="2" id="KW-1185">Reference proteome</keyword>
<dbReference type="EMBL" id="JAACXV010014401">
    <property type="protein sequence ID" value="KAF7267666.1"/>
    <property type="molecule type" value="Genomic_DNA"/>
</dbReference>
<reference evidence="1" key="1">
    <citation type="submission" date="2020-08" db="EMBL/GenBank/DDBJ databases">
        <title>Genome sequencing and assembly of the red palm weevil Rhynchophorus ferrugineus.</title>
        <authorList>
            <person name="Dias G.B."/>
            <person name="Bergman C.M."/>
            <person name="Manee M."/>
        </authorList>
    </citation>
    <scope>NUCLEOTIDE SEQUENCE</scope>
    <source>
        <strain evidence="1">AA-2017</strain>
        <tissue evidence="1">Whole larva</tissue>
    </source>
</reference>
<evidence type="ECO:0000313" key="1">
    <source>
        <dbReference type="EMBL" id="KAF7267666.1"/>
    </source>
</evidence>
<protein>
    <submittedName>
        <fullName evidence="1">Uncharacterized protein</fullName>
    </submittedName>
</protein>
<dbReference type="AlphaFoldDB" id="A0A834HWM3"/>
<proteinExistence type="predicted"/>
<organism evidence="1 2">
    <name type="scientific">Rhynchophorus ferrugineus</name>
    <name type="common">Red palm weevil</name>
    <name type="synonym">Curculio ferrugineus</name>
    <dbReference type="NCBI Taxonomy" id="354439"/>
    <lineage>
        <taxon>Eukaryota</taxon>
        <taxon>Metazoa</taxon>
        <taxon>Ecdysozoa</taxon>
        <taxon>Arthropoda</taxon>
        <taxon>Hexapoda</taxon>
        <taxon>Insecta</taxon>
        <taxon>Pterygota</taxon>
        <taxon>Neoptera</taxon>
        <taxon>Endopterygota</taxon>
        <taxon>Coleoptera</taxon>
        <taxon>Polyphaga</taxon>
        <taxon>Cucujiformia</taxon>
        <taxon>Curculionidae</taxon>
        <taxon>Dryophthorinae</taxon>
        <taxon>Rhynchophorus</taxon>
    </lineage>
</organism>
<name>A0A834HWM3_RHYFE</name>